<accession>A0A6C1EGU2</accession>
<dbReference type="InterPro" id="IPR047574">
    <property type="entry name" value="AD"/>
</dbReference>
<name>A0A6C1EGU2_SACPS</name>
<dbReference type="PIRSF" id="PIRSF007783">
    <property type="entry name" value="UCP007783_YHR121w"/>
    <property type="match status" value="1"/>
</dbReference>
<organism evidence="2 3">
    <name type="scientific">Saccharomyces pastorianus</name>
    <name type="common">Lager yeast</name>
    <name type="synonym">Saccharomyces cerevisiae x Saccharomyces eubayanus</name>
    <dbReference type="NCBI Taxonomy" id="27292"/>
    <lineage>
        <taxon>Eukaryota</taxon>
        <taxon>Fungi</taxon>
        <taxon>Dikarya</taxon>
        <taxon>Ascomycota</taxon>
        <taxon>Saccharomycotina</taxon>
        <taxon>Saccharomycetes</taxon>
        <taxon>Saccharomycetales</taxon>
        <taxon>Saccharomycetaceae</taxon>
        <taxon>Saccharomyces</taxon>
    </lineage>
</organism>
<feature type="domain" description="AD" evidence="1">
    <location>
        <begin position="82"/>
        <end position="179"/>
    </location>
</feature>
<reference evidence="2 3" key="1">
    <citation type="journal article" date="2019" name="BMC Genomics">
        <title>Chromosome level assembly and comparative genome analysis confirm lager-brewing yeasts originated from a single hybridization.</title>
        <authorList>
            <person name="Salazar A.N."/>
            <person name="Gorter de Vries A.R."/>
            <person name="van den Broek M."/>
            <person name="Brouwers N."/>
            <person name="de la Torre Cortes P."/>
            <person name="Kuijpers N.G.A."/>
            <person name="Daran J.G."/>
            <person name="Abeel T."/>
        </authorList>
    </citation>
    <scope>NUCLEOTIDE SEQUENCE [LARGE SCALE GENOMIC DNA]</scope>
    <source>
        <strain evidence="2 3">CBS 1483</strain>
    </source>
</reference>
<evidence type="ECO:0000259" key="1">
    <source>
        <dbReference type="PROSITE" id="PS52001"/>
    </source>
</evidence>
<dbReference type="InterPro" id="IPR048478">
    <property type="entry name" value="LSM12_LSM"/>
</dbReference>
<proteinExistence type="predicted"/>
<dbReference type="Pfam" id="PF09793">
    <property type="entry name" value="AD"/>
    <property type="match status" value="1"/>
</dbReference>
<dbReference type="InterPro" id="IPR039683">
    <property type="entry name" value="Lsm12-like"/>
</dbReference>
<dbReference type="InterPro" id="IPR016521">
    <property type="entry name" value="RNA-processing_Lsm12"/>
</dbReference>
<dbReference type="AlphaFoldDB" id="A0A6C1EGU2"/>
<gene>
    <name evidence="2" type="primary">LSM12_2</name>
    <name evidence="2" type="ORF">GRS66_010808</name>
</gene>
<protein>
    <submittedName>
        <fullName evidence="2">Protein with role in RNA processing</fullName>
    </submittedName>
</protein>
<dbReference type="SMART" id="SM00995">
    <property type="entry name" value="AD"/>
    <property type="match status" value="1"/>
</dbReference>
<keyword evidence="3" id="KW-1185">Reference proteome</keyword>
<dbReference type="Proteomes" id="UP000501346">
    <property type="component" value="Chromosome SeXV-SeVIII"/>
</dbReference>
<sequence>MSVSLEHTLGFRIKVTNVLDVVTEGRLYSFNSSNNTLTIQTTKKNQSPQSFKVIKCTFVKHLEVIGDKPSFNSFKKQQIKPSYVSVERVERLLKDKIIASKKSELLKGKGVSVEGQFIFDQVFKTIGDTKWVGKDIVILDDVKVQPPYTVEDIKVLHEGSNQSITLIQRIVERSWEQLEEDDGRKGG</sequence>
<dbReference type="PANTHER" id="PTHR13542">
    <property type="entry name" value="LSM12 HOMOLOG"/>
    <property type="match status" value="1"/>
</dbReference>
<dbReference type="EMBL" id="CP049012">
    <property type="protein sequence ID" value="QID88103.1"/>
    <property type="molecule type" value="Genomic_DNA"/>
</dbReference>
<evidence type="ECO:0000313" key="2">
    <source>
        <dbReference type="EMBL" id="QID88103.1"/>
    </source>
</evidence>
<dbReference type="InterPro" id="IPR019181">
    <property type="entry name" value="LSM12_ABD"/>
</dbReference>
<dbReference type="PROSITE" id="PS52001">
    <property type="entry name" value="AD"/>
    <property type="match status" value="1"/>
</dbReference>
<dbReference type="OrthoDB" id="1057137at2759"/>
<evidence type="ECO:0000313" key="3">
    <source>
        <dbReference type="Proteomes" id="UP000501346"/>
    </source>
</evidence>
<dbReference type="Pfam" id="PF21166">
    <property type="entry name" value="LSM12_LSM"/>
    <property type="match status" value="1"/>
</dbReference>